<sequence>MGLTYTSEMEKGMFQAHDICFAEYGRKLETQIHVEKKRSREYEESKKIHSEMERQLHR</sequence>
<dbReference type="InterPro" id="IPR058676">
    <property type="entry name" value="YuzK"/>
</dbReference>
<comment type="caution">
    <text evidence="2">The sequence shown here is derived from an EMBL/GenBank/DDBJ whole genome shotgun (WGS) entry which is preliminary data.</text>
</comment>
<protein>
    <submittedName>
        <fullName evidence="2">Uncharacterized protein</fullName>
    </submittedName>
</protein>
<name>K2GRI8_9BACI</name>
<keyword evidence="3" id="KW-1185">Reference proteome</keyword>
<proteinExistence type="predicted"/>
<feature type="region of interest" description="Disordered" evidence="1">
    <location>
        <begin position="36"/>
        <end position="58"/>
    </location>
</feature>
<reference evidence="2 3" key="1">
    <citation type="journal article" date="2012" name="J. Bacteriol.">
        <title>Draft Genome Sequence of Salimicrobium sp. Strain MJ3, Isolated from Myulchi-Jeot, Korean Fermented Seafood.</title>
        <authorList>
            <person name="Lee S.H."/>
            <person name="Jung J.Y."/>
            <person name="Jeon C.O."/>
        </authorList>
    </citation>
    <scope>NUCLEOTIDE SEQUENCE [LARGE SCALE GENOMIC DNA]</scope>
    <source>
        <strain evidence="2 3">MJ3</strain>
    </source>
</reference>
<dbReference type="AlphaFoldDB" id="K2GRI8"/>
<organism evidence="2 3">
    <name type="scientific">Salimicrobium jeotgali</name>
    <dbReference type="NCBI Taxonomy" id="1230341"/>
    <lineage>
        <taxon>Bacteria</taxon>
        <taxon>Bacillati</taxon>
        <taxon>Bacillota</taxon>
        <taxon>Bacilli</taxon>
        <taxon>Bacillales</taxon>
        <taxon>Bacillaceae</taxon>
        <taxon>Salimicrobium</taxon>
    </lineage>
</organism>
<evidence type="ECO:0000313" key="2">
    <source>
        <dbReference type="EMBL" id="EKE33014.1"/>
    </source>
</evidence>
<dbReference type="Pfam" id="PF26149">
    <property type="entry name" value="YuzK"/>
    <property type="match status" value="1"/>
</dbReference>
<gene>
    <name evidence="2" type="ORF">MJ3_00900</name>
</gene>
<evidence type="ECO:0000313" key="3">
    <source>
        <dbReference type="Proteomes" id="UP000011746"/>
    </source>
</evidence>
<evidence type="ECO:0000256" key="1">
    <source>
        <dbReference type="SAM" id="MobiDB-lite"/>
    </source>
</evidence>
<accession>K2GRI8</accession>
<dbReference type="EMBL" id="AMPQ01000001">
    <property type="protein sequence ID" value="EKE33014.1"/>
    <property type="molecule type" value="Genomic_DNA"/>
</dbReference>
<dbReference type="Proteomes" id="UP000011746">
    <property type="component" value="Unassembled WGS sequence"/>
</dbReference>
<dbReference type="RefSeq" id="WP_008587210.1">
    <property type="nucleotide sequence ID" value="NZ_LT899438.1"/>
</dbReference>